<organism evidence="2 3">
    <name type="scientific">Desulfosalsimonas propionicica</name>
    <dbReference type="NCBI Taxonomy" id="332175"/>
    <lineage>
        <taxon>Bacteria</taxon>
        <taxon>Pseudomonadati</taxon>
        <taxon>Thermodesulfobacteriota</taxon>
        <taxon>Desulfobacteria</taxon>
        <taxon>Desulfobacterales</taxon>
        <taxon>Desulfosalsimonadaceae</taxon>
        <taxon>Desulfosalsimonas</taxon>
    </lineage>
</organism>
<dbReference type="RefSeq" id="WP_181551025.1">
    <property type="nucleotide sequence ID" value="NZ_JACDUS010000004.1"/>
</dbReference>
<gene>
    <name evidence="2" type="ORF">HNR65_001681</name>
</gene>
<sequence length="158" mass="17577">MIEKIFQSSRYLVLIAIGAASVSAIVLYFGSLSVLIHLLMDLLQEVPTTTESGKMLAVKLLKILDLLLIAITLQTISVSLYRLFITPLRVENSTFLNVLNIKSFHDLKITIIQVSIVIMVILFLEQSVELGARLELLYFGSAVALVILASVYASRHMR</sequence>
<keyword evidence="3" id="KW-1185">Reference proteome</keyword>
<feature type="transmembrane region" description="Helical" evidence="1">
    <location>
        <begin position="12"/>
        <end position="40"/>
    </location>
</feature>
<accession>A0A7W0C8X8</accession>
<feature type="transmembrane region" description="Helical" evidence="1">
    <location>
        <begin position="105"/>
        <end position="124"/>
    </location>
</feature>
<name>A0A7W0C8X8_9BACT</name>
<dbReference type="EMBL" id="JACDUS010000004">
    <property type="protein sequence ID" value="MBA2881354.1"/>
    <property type="molecule type" value="Genomic_DNA"/>
</dbReference>
<dbReference type="PIRSF" id="PIRSF026509">
    <property type="entry name" value="UCP026509"/>
    <property type="match status" value="1"/>
</dbReference>
<dbReference type="AlphaFoldDB" id="A0A7W0C8X8"/>
<comment type="caution">
    <text evidence="2">The sequence shown here is derived from an EMBL/GenBank/DDBJ whole genome shotgun (WGS) entry which is preliminary data.</text>
</comment>
<protein>
    <submittedName>
        <fullName evidence="2">Putative membrane protein YqhA</fullName>
    </submittedName>
</protein>
<keyword evidence="1" id="KW-0472">Membrane</keyword>
<dbReference type="InterPro" id="IPR005134">
    <property type="entry name" value="UPF0114"/>
</dbReference>
<proteinExistence type="predicted"/>
<evidence type="ECO:0000313" key="2">
    <source>
        <dbReference type="EMBL" id="MBA2881354.1"/>
    </source>
</evidence>
<evidence type="ECO:0000313" key="3">
    <source>
        <dbReference type="Proteomes" id="UP000525298"/>
    </source>
</evidence>
<keyword evidence="1" id="KW-1133">Transmembrane helix</keyword>
<keyword evidence="1" id="KW-0812">Transmembrane</keyword>
<evidence type="ECO:0000256" key="1">
    <source>
        <dbReference type="SAM" id="Phobius"/>
    </source>
</evidence>
<feature type="transmembrane region" description="Helical" evidence="1">
    <location>
        <begin position="136"/>
        <end position="154"/>
    </location>
</feature>
<dbReference type="Proteomes" id="UP000525298">
    <property type="component" value="Unassembled WGS sequence"/>
</dbReference>
<dbReference type="Pfam" id="PF03350">
    <property type="entry name" value="UPF0114"/>
    <property type="match status" value="1"/>
</dbReference>
<reference evidence="2 3" key="1">
    <citation type="submission" date="2020-07" db="EMBL/GenBank/DDBJ databases">
        <title>Genomic Encyclopedia of Type Strains, Phase IV (KMG-IV): sequencing the most valuable type-strain genomes for metagenomic binning, comparative biology and taxonomic classification.</title>
        <authorList>
            <person name="Goeker M."/>
        </authorList>
    </citation>
    <scope>NUCLEOTIDE SEQUENCE [LARGE SCALE GENOMIC DNA]</scope>
    <source>
        <strain evidence="2 3">DSM 17721</strain>
    </source>
</reference>
<feature type="transmembrane region" description="Helical" evidence="1">
    <location>
        <begin position="60"/>
        <end position="84"/>
    </location>
</feature>